<sequence length="869" mass="91088">MKTHLHALRPSGAVPDRPGTSRPPVPARPARSTSAGWPLGLESVREARSRAGHAAEPQNHPELTSLAIIDAEEVGSYFVAAAKYFTDPLHGVAEKANEFATEGLHGHGGEGAEGSGPAEGAQGHPSAHEPPAAGEHGSGAEGAHGHGAAAEAAEHHGRMHAFAEEGTPGGVSDLAATLGLAGAMLPLSAVAIHAGYRELREVAEQRRELREQKEHLVQQREVLAPLLARGRAPVAGHVQSHAIGQAIDDLAYQQHLNRHDGRVAAATLTSASLVFAKTAVETSVHTGLAIGAGSANAAGLVAHSAAAAGAASAASIAGGYVLGPAASVMASVVGGVFLHQSHVEKKRFRADFSRVSAFLAGVDTRRLGVDAQRYHDFLTAKFDQRKRFVNGFNNWNKGFVLGGVTYTASTAAKVGLGIAAIAGASVAGPVGLATLIGAGLLGAVTMGVGSHQFFLTHGKVKRYRNYERTDAPGIDRAFLAMADLLRAAAPPRFHSARSELSADFHSARSYLELELEPAPDEAALSAEPDGAFHSARSALGPAPSAIRPEIGPEPEIQPGIEGGPAAPADTVSASAEDAEPLGFLLRSALYAATDGQERALGGFLQQAAEQMNRHYRDKGRSTDDTPPAASSRRHSTGREAKALWRGGVAYSKSLLTGHRPREARQQARQAYTARTDRLNRTALTQWLETPGSGQAQVGYMRSVVELQKDYLEAKLAARQPLQALEDALAHSDAAQVAAVTEPPAARRRRAARNARPPMTPAHLAAELRKARADDEARLARLTALHASLSGQAASAPGSSLLLQSLRQDFLLCETGTAHPAHDTAREFARYCLGHARTHATTVRGTLLATEMQAARVREKAAESQAAPAR</sequence>
<proteinExistence type="predicted"/>
<dbReference type="AlphaFoldDB" id="A0A1H0QA00"/>
<organism evidence="2 3">
    <name type="scientific">Paracidovorax cattleyae</name>
    <dbReference type="NCBI Taxonomy" id="80868"/>
    <lineage>
        <taxon>Bacteria</taxon>
        <taxon>Pseudomonadati</taxon>
        <taxon>Pseudomonadota</taxon>
        <taxon>Betaproteobacteria</taxon>
        <taxon>Burkholderiales</taxon>
        <taxon>Comamonadaceae</taxon>
        <taxon>Paracidovorax</taxon>
    </lineage>
</organism>
<feature type="region of interest" description="Disordered" evidence="1">
    <location>
        <begin position="102"/>
        <end position="156"/>
    </location>
</feature>
<evidence type="ECO:0000256" key="1">
    <source>
        <dbReference type="SAM" id="MobiDB-lite"/>
    </source>
</evidence>
<gene>
    <name evidence="2" type="ORF">SAMN04489708_10818</name>
</gene>
<evidence type="ECO:0000313" key="3">
    <source>
        <dbReference type="Proteomes" id="UP000199317"/>
    </source>
</evidence>
<dbReference type="Proteomes" id="UP000199317">
    <property type="component" value="Unassembled WGS sequence"/>
</dbReference>
<evidence type="ECO:0000313" key="2">
    <source>
        <dbReference type="EMBL" id="SDP14201.1"/>
    </source>
</evidence>
<dbReference type="EMBL" id="FNJL01000008">
    <property type="protein sequence ID" value="SDP14201.1"/>
    <property type="molecule type" value="Genomic_DNA"/>
</dbReference>
<dbReference type="NCBIfam" id="NF041350">
    <property type="entry name" value="XopK"/>
    <property type="match status" value="1"/>
</dbReference>
<feature type="compositionally biased region" description="Low complexity" evidence="1">
    <location>
        <begin position="546"/>
        <end position="559"/>
    </location>
</feature>
<accession>A0A1H0QA00</accession>
<name>A0A1H0QA00_9BURK</name>
<feature type="region of interest" description="Disordered" evidence="1">
    <location>
        <begin position="533"/>
        <end position="572"/>
    </location>
</feature>
<feature type="compositionally biased region" description="Basic and acidic residues" evidence="1">
    <location>
        <begin position="611"/>
        <end position="623"/>
    </location>
</feature>
<protein>
    <submittedName>
        <fullName evidence="2">Uncharacterized protein</fullName>
    </submittedName>
</protein>
<keyword evidence="3" id="KW-1185">Reference proteome</keyword>
<reference evidence="3" key="1">
    <citation type="submission" date="2016-10" db="EMBL/GenBank/DDBJ databases">
        <authorList>
            <person name="Varghese N."/>
            <person name="Submissions S."/>
        </authorList>
    </citation>
    <scope>NUCLEOTIDE SEQUENCE [LARGE SCALE GENOMIC DNA]</scope>
    <source>
        <strain evidence="3">DSM 17101</strain>
    </source>
</reference>
<feature type="region of interest" description="Disordered" evidence="1">
    <location>
        <begin position="1"/>
        <end position="40"/>
    </location>
</feature>
<feature type="region of interest" description="Disordered" evidence="1">
    <location>
        <begin position="611"/>
        <end position="642"/>
    </location>
</feature>